<dbReference type="GO" id="GO:0005634">
    <property type="term" value="C:nucleus"/>
    <property type="evidence" value="ECO:0007669"/>
    <property type="project" value="UniProtKB-SubCell"/>
</dbReference>
<evidence type="ECO:0000256" key="1">
    <source>
        <dbReference type="ARBA" id="ARBA00004123"/>
    </source>
</evidence>
<comment type="subcellular location">
    <subcellularLocation>
        <location evidence="1 8">Nucleus</location>
    </subcellularLocation>
</comment>
<evidence type="ECO:0000313" key="12">
    <source>
        <dbReference type="EMBL" id="CAD7637809.1"/>
    </source>
</evidence>
<evidence type="ECO:0000256" key="7">
    <source>
        <dbReference type="ARBA" id="ARBA00023254"/>
    </source>
</evidence>
<evidence type="ECO:0000256" key="9">
    <source>
        <dbReference type="SAM" id="Coils"/>
    </source>
</evidence>
<dbReference type="EMBL" id="OC914961">
    <property type="protein sequence ID" value="CAD7637809.1"/>
    <property type="molecule type" value="Genomic_DNA"/>
</dbReference>
<dbReference type="AlphaFoldDB" id="A0A7R9LAJ6"/>
<evidence type="ECO:0000256" key="3">
    <source>
        <dbReference type="ARBA" id="ARBA00013726"/>
    </source>
</evidence>
<gene>
    <name evidence="12" type="ORF">ONB1V03_LOCUS1034</name>
</gene>
<evidence type="ECO:0000259" key="11">
    <source>
        <dbReference type="Pfam" id="PF18517"/>
    </source>
</evidence>
<feature type="domain" description="Leucine zipper with capping helix" evidence="11">
    <location>
        <begin position="154"/>
        <end position="203"/>
    </location>
</feature>
<dbReference type="InterPro" id="IPR040661">
    <property type="entry name" value="LZ3wCH"/>
</dbReference>
<dbReference type="PIRSF" id="PIRSF026991">
    <property type="entry name" value="Mnd1"/>
    <property type="match status" value="1"/>
</dbReference>
<evidence type="ECO:0000256" key="5">
    <source>
        <dbReference type="ARBA" id="ARBA00023172"/>
    </source>
</evidence>
<dbReference type="EMBL" id="CAJPVJ010000136">
    <property type="protein sequence ID" value="CAG2161413.1"/>
    <property type="molecule type" value="Genomic_DNA"/>
</dbReference>
<dbReference type="InterPro" id="IPR040453">
    <property type="entry name" value="Mnd1_HTH"/>
</dbReference>
<feature type="coiled-coil region" evidence="9">
    <location>
        <begin position="79"/>
        <end position="147"/>
    </location>
</feature>
<organism evidence="12">
    <name type="scientific">Oppiella nova</name>
    <dbReference type="NCBI Taxonomy" id="334625"/>
    <lineage>
        <taxon>Eukaryota</taxon>
        <taxon>Metazoa</taxon>
        <taxon>Ecdysozoa</taxon>
        <taxon>Arthropoda</taxon>
        <taxon>Chelicerata</taxon>
        <taxon>Arachnida</taxon>
        <taxon>Acari</taxon>
        <taxon>Acariformes</taxon>
        <taxon>Sarcoptiformes</taxon>
        <taxon>Oribatida</taxon>
        <taxon>Brachypylina</taxon>
        <taxon>Oppioidea</taxon>
        <taxon>Oppiidae</taxon>
        <taxon>Oppiella</taxon>
    </lineage>
</organism>
<sequence>MSKKKGLSGEEKRHRMLELFHQKKDVFVLKELEKMGPKEKGIVMQSVKDVVQSLVSDDLVETDKIGSSTYFWSFPSKAINTKMQRKKDLMQKMKDLSRKSLELDSELKKVEMSADEMEARDMALKELHSLENKRNELKARLEALKDCDPQQTLQLKSDCEVSKEAVNRWTDNVFQVKSWCKQKFSIEDSELNKQFNIPEDFDYPE</sequence>
<keyword evidence="6 8" id="KW-0539">Nucleus</keyword>
<keyword evidence="4 9" id="KW-0175">Coiled coil</keyword>
<keyword evidence="7" id="KW-0469">Meiosis</keyword>
<protein>
    <recommendedName>
        <fullName evidence="3 8">Meiotic nuclear division protein 1 homolog</fullName>
    </recommendedName>
</protein>
<comment type="function">
    <text evidence="8">Required for proper homologous chromosome pairing and efficient cross-over and intragenic recombination during meiosis.</text>
</comment>
<keyword evidence="5" id="KW-0233">DNA recombination</keyword>
<evidence type="ECO:0000256" key="2">
    <source>
        <dbReference type="ARBA" id="ARBA00005981"/>
    </source>
</evidence>
<proteinExistence type="inferred from homology"/>
<dbReference type="PANTHER" id="PTHR31398:SF0">
    <property type="entry name" value="MEIOTIC NUCLEAR DIVISION PROTEIN 1 HOMOLOG"/>
    <property type="match status" value="1"/>
</dbReference>
<dbReference type="Proteomes" id="UP000728032">
    <property type="component" value="Unassembled WGS sequence"/>
</dbReference>
<dbReference type="PANTHER" id="PTHR31398">
    <property type="entry name" value="MEIOTIC NUCLEAR DIVISION PROTEIN 1 HOMOLOG"/>
    <property type="match status" value="1"/>
</dbReference>
<dbReference type="Pfam" id="PF18517">
    <property type="entry name" value="LZ3wCH"/>
    <property type="match status" value="1"/>
</dbReference>
<dbReference type="OrthoDB" id="273345at2759"/>
<dbReference type="Pfam" id="PF03962">
    <property type="entry name" value="Mnd1"/>
    <property type="match status" value="1"/>
</dbReference>
<comment type="similarity">
    <text evidence="2 8">Belongs to the MND1 family.</text>
</comment>
<dbReference type="GO" id="GO:0007131">
    <property type="term" value="P:reciprocal meiotic recombination"/>
    <property type="evidence" value="ECO:0007669"/>
    <property type="project" value="InterPro"/>
</dbReference>
<feature type="domain" description="Mnd1 HTH" evidence="10">
    <location>
        <begin position="16"/>
        <end position="75"/>
    </location>
</feature>
<dbReference type="InterPro" id="IPR036388">
    <property type="entry name" value="WH-like_DNA-bd_sf"/>
</dbReference>
<evidence type="ECO:0000256" key="4">
    <source>
        <dbReference type="ARBA" id="ARBA00023054"/>
    </source>
</evidence>
<evidence type="ECO:0000259" key="10">
    <source>
        <dbReference type="Pfam" id="PF03962"/>
    </source>
</evidence>
<name>A0A7R9LAJ6_9ACAR</name>
<evidence type="ECO:0000256" key="6">
    <source>
        <dbReference type="ARBA" id="ARBA00023242"/>
    </source>
</evidence>
<dbReference type="Gene3D" id="1.10.10.10">
    <property type="entry name" value="Winged helix-like DNA-binding domain superfamily/Winged helix DNA-binding domain"/>
    <property type="match status" value="1"/>
</dbReference>
<dbReference type="GO" id="GO:0003690">
    <property type="term" value="F:double-stranded DNA binding"/>
    <property type="evidence" value="ECO:0007669"/>
    <property type="project" value="InterPro"/>
</dbReference>
<keyword evidence="13" id="KW-1185">Reference proteome</keyword>
<accession>A0A7R9LAJ6</accession>
<evidence type="ECO:0000313" key="13">
    <source>
        <dbReference type="Proteomes" id="UP000728032"/>
    </source>
</evidence>
<dbReference type="InterPro" id="IPR005647">
    <property type="entry name" value="Mnd1"/>
</dbReference>
<reference evidence="12" key="1">
    <citation type="submission" date="2020-11" db="EMBL/GenBank/DDBJ databases">
        <authorList>
            <person name="Tran Van P."/>
        </authorList>
    </citation>
    <scope>NUCLEOTIDE SEQUENCE</scope>
</reference>
<evidence type="ECO:0000256" key="8">
    <source>
        <dbReference type="PIRNR" id="PIRNR026991"/>
    </source>
</evidence>